<dbReference type="EMBL" id="CP119311">
    <property type="protein sequence ID" value="WEK35659.1"/>
    <property type="molecule type" value="Genomic_DNA"/>
</dbReference>
<dbReference type="SUPFAM" id="SSF88659">
    <property type="entry name" value="Sigma3 and sigma4 domains of RNA polymerase sigma factors"/>
    <property type="match status" value="1"/>
</dbReference>
<dbReference type="GO" id="GO:0006352">
    <property type="term" value="P:DNA-templated transcription initiation"/>
    <property type="evidence" value="ECO:0007669"/>
    <property type="project" value="InterPro"/>
</dbReference>
<evidence type="ECO:0000313" key="7">
    <source>
        <dbReference type="EMBL" id="WEK35659.1"/>
    </source>
</evidence>
<dbReference type="SUPFAM" id="SSF88946">
    <property type="entry name" value="Sigma2 domain of RNA polymerase sigma factors"/>
    <property type="match status" value="1"/>
</dbReference>
<dbReference type="InterPro" id="IPR013249">
    <property type="entry name" value="RNA_pol_sigma70_r4_t2"/>
</dbReference>
<evidence type="ECO:0000259" key="6">
    <source>
        <dbReference type="Pfam" id="PF08281"/>
    </source>
</evidence>
<evidence type="ECO:0000259" key="5">
    <source>
        <dbReference type="Pfam" id="PF04542"/>
    </source>
</evidence>
<dbReference type="InterPro" id="IPR007627">
    <property type="entry name" value="RNA_pol_sigma70_r2"/>
</dbReference>
<dbReference type="NCBIfam" id="TIGR02937">
    <property type="entry name" value="sigma70-ECF"/>
    <property type="match status" value="1"/>
</dbReference>
<proteinExistence type="inferred from homology"/>
<gene>
    <name evidence="7" type="ORF">P0Y53_24500</name>
</gene>
<dbReference type="GO" id="GO:0016987">
    <property type="term" value="F:sigma factor activity"/>
    <property type="evidence" value="ECO:0007669"/>
    <property type="project" value="UniProtKB-KW"/>
</dbReference>
<dbReference type="Gene3D" id="1.10.10.10">
    <property type="entry name" value="Winged helix-like DNA-binding domain superfamily/Winged helix DNA-binding domain"/>
    <property type="match status" value="1"/>
</dbReference>
<feature type="domain" description="RNA polymerase sigma factor 70 region 4 type 2" evidence="6">
    <location>
        <begin position="125"/>
        <end position="171"/>
    </location>
</feature>
<dbReference type="InterPro" id="IPR039425">
    <property type="entry name" value="RNA_pol_sigma-70-like"/>
</dbReference>
<dbReference type="Proteomes" id="UP001220610">
    <property type="component" value="Chromosome"/>
</dbReference>
<evidence type="ECO:0000256" key="3">
    <source>
        <dbReference type="ARBA" id="ARBA00023082"/>
    </source>
</evidence>
<accession>A0AAJ6BH91</accession>
<protein>
    <submittedName>
        <fullName evidence="7">Sigma-70 family RNA polymerase sigma factor</fullName>
    </submittedName>
</protein>
<evidence type="ECO:0000256" key="4">
    <source>
        <dbReference type="ARBA" id="ARBA00023163"/>
    </source>
</evidence>
<dbReference type="Gene3D" id="1.10.1740.10">
    <property type="match status" value="1"/>
</dbReference>
<dbReference type="InterPro" id="IPR013325">
    <property type="entry name" value="RNA_pol_sigma_r2"/>
</dbReference>
<keyword evidence="3" id="KW-0731">Sigma factor</keyword>
<evidence type="ECO:0000256" key="1">
    <source>
        <dbReference type="ARBA" id="ARBA00010641"/>
    </source>
</evidence>
<dbReference type="Pfam" id="PF04542">
    <property type="entry name" value="Sigma70_r2"/>
    <property type="match status" value="1"/>
</dbReference>
<keyword evidence="2" id="KW-0805">Transcription regulation</keyword>
<dbReference type="PANTHER" id="PTHR43133">
    <property type="entry name" value="RNA POLYMERASE ECF-TYPE SIGMA FACTO"/>
    <property type="match status" value="1"/>
</dbReference>
<dbReference type="InterPro" id="IPR013324">
    <property type="entry name" value="RNA_pol_sigma_r3/r4-like"/>
</dbReference>
<dbReference type="Pfam" id="PF08281">
    <property type="entry name" value="Sigma70_r4_2"/>
    <property type="match status" value="1"/>
</dbReference>
<sequence>MQSLTDQDIITQLRSGNHQVYAWIFEQYWQMLFDIAYRKTGEQADSLDMVQDIFTHLWEKRSQLTVDGPLAPWLVGMVKHKVIDWYRQTSKREVQRLALLSYLEQQTGTATTEPLIPFEKTYAHLQQAVDQLPDRMREIYRLHQDERLSVAAIADKLSLQPQSVKNALHKASLLLRKAMEPHLDAAISGLTCSAIWISILFDNN</sequence>
<dbReference type="InterPro" id="IPR036388">
    <property type="entry name" value="WH-like_DNA-bd_sf"/>
</dbReference>
<dbReference type="GO" id="GO:0003677">
    <property type="term" value="F:DNA binding"/>
    <property type="evidence" value="ECO:0007669"/>
    <property type="project" value="InterPro"/>
</dbReference>
<dbReference type="AlphaFoldDB" id="A0AAJ6BH91"/>
<feature type="domain" description="RNA polymerase sigma-70 region 2" evidence="5">
    <location>
        <begin position="25"/>
        <end position="91"/>
    </location>
</feature>
<evidence type="ECO:0000256" key="2">
    <source>
        <dbReference type="ARBA" id="ARBA00023015"/>
    </source>
</evidence>
<organism evidence="7 8">
    <name type="scientific">Candidatus Pseudobacter hemicellulosilyticus</name>
    <dbReference type="NCBI Taxonomy" id="3121375"/>
    <lineage>
        <taxon>Bacteria</taxon>
        <taxon>Pseudomonadati</taxon>
        <taxon>Bacteroidota</taxon>
        <taxon>Chitinophagia</taxon>
        <taxon>Chitinophagales</taxon>
        <taxon>Chitinophagaceae</taxon>
        <taxon>Pseudobacter</taxon>
    </lineage>
</organism>
<name>A0AAJ6BH91_9BACT</name>
<dbReference type="InterPro" id="IPR014284">
    <property type="entry name" value="RNA_pol_sigma-70_dom"/>
</dbReference>
<keyword evidence="4" id="KW-0804">Transcription</keyword>
<comment type="similarity">
    <text evidence="1">Belongs to the sigma-70 factor family. ECF subfamily.</text>
</comment>
<reference evidence="7" key="1">
    <citation type="submission" date="2023-03" db="EMBL/GenBank/DDBJ databases">
        <title>Andean soil-derived lignocellulolytic bacterial consortium as a source of novel taxa and putative plastic-active enzymes.</title>
        <authorList>
            <person name="Diaz-Garcia L."/>
            <person name="Chuvochina M."/>
            <person name="Feuerriegel G."/>
            <person name="Bunk B."/>
            <person name="Sproer C."/>
            <person name="Streit W.R."/>
            <person name="Rodriguez L.M."/>
            <person name="Overmann J."/>
            <person name="Jimenez D.J."/>
        </authorList>
    </citation>
    <scope>NUCLEOTIDE SEQUENCE</scope>
    <source>
        <strain evidence="7">MAG 7</strain>
    </source>
</reference>
<evidence type="ECO:0000313" key="8">
    <source>
        <dbReference type="Proteomes" id="UP001220610"/>
    </source>
</evidence>
<dbReference type="PANTHER" id="PTHR43133:SF46">
    <property type="entry name" value="RNA POLYMERASE SIGMA-70 FACTOR ECF SUBFAMILY"/>
    <property type="match status" value="1"/>
</dbReference>